<dbReference type="Proteomes" id="UP001314263">
    <property type="component" value="Unassembled WGS sequence"/>
</dbReference>
<dbReference type="AlphaFoldDB" id="A0AAV1HSH9"/>
<accession>A0AAV1HSH9</accession>
<gene>
    <name evidence="1" type="ORF">CVIRNUC_000911</name>
</gene>
<evidence type="ECO:0000313" key="2">
    <source>
        <dbReference type="Proteomes" id="UP001314263"/>
    </source>
</evidence>
<evidence type="ECO:0008006" key="3">
    <source>
        <dbReference type="Google" id="ProtNLM"/>
    </source>
</evidence>
<reference evidence="1 2" key="1">
    <citation type="submission" date="2023-10" db="EMBL/GenBank/DDBJ databases">
        <authorList>
            <person name="Maclean D."/>
            <person name="Macfadyen A."/>
        </authorList>
    </citation>
    <scope>NUCLEOTIDE SEQUENCE [LARGE SCALE GENOMIC DNA]</scope>
</reference>
<name>A0AAV1HSH9_9CHLO</name>
<proteinExistence type="predicted"/>
<evidence type="ECO:0000313" key="1">
    <source>
        <dbReference type="EMBL" id="CAK0737429.1"/>
    </source>
</evidence>
<organism evidence="1 2">
    <name type="scientific">Coccomyxa viridis</name>
    <dbReference type="NCBI Taxonomy" id="1274662"/>
    <lineage>
        <taxon>Eukaryota</taxon>
        <taxon>Viridiplantae</taxon>
        <taxon>Chlorophyta</taxon>
        <taxon>core chlorophytes</taxon>
        <taxon>Trebouxiophyceae</taxon>
        <taxon>Trebouxiophyceae incertae sedis</taxon>
        <taxon>Coccomyxaceae</taxon>
        <taxon>Coccomyxa</taxon>
    </lineage>
</organism>
<sequence length="128" mass="13906">MSLDAVARKYVEIQAAEREIIRAFSTAGDLLSQISDYQGGDKETSENLATQLLGGIQEIQSRLLEVADNFKAVLPDGRNTYKTEAEEYAAVLHVQALEQRLAIVRAELANHNVGASQGSADEQAMQAT</sequence>
<comment type="caution">
    <text evidence="1">The sequence shown here is derived from an EMBL/GenBank/DDBJ whole genome shotgun (WGS) entry which is preliminary data.</text>
</comment>
<keyword evidence="2" id="KW-1185">Reference proteome</keyword>
<dbReference type="EMBL" id="CAUYUE010000001">
    <property type="protein sequence ID" value="CAK0737429.1"/>
    <property type="molecule type" value="Genomic_DNA"/>
</dbReference>
<protein>
    <recommendedName>
        <fullName evidence="3">Mediator of RNA polymerase II transcription subunit 11</fullName>
    </recommendedName>
</protein>